<dbReference type="InterPro" id="IPR021424">
    <property type="entry name" value="PorA"/>
</dbReference>
<evidence type="ECO:0000313" key="2">
    <source>
        <dbReference type="EMBL" id="GIH89828.1"/>
    </source>
</evidence>
<protein>
    <recommendedName>
        <fullName evidence="4">DUF3068 domain-containing protein</fullName>
    </recommendedName>
</protein>
<keyword evidence="1" id="KW-0812">Transmembrane</keyword>
<dbReference type="Proteomes" id="UP000619788">
    <property type="component" value="Unassembled WGS sequence"/>
</dbReference>
<keyword evidence="1" id="KW-1133">Transmembrane helix</keyword>
<evidence type="ECO:0000313" key="3">
    <source>
        <dbReference type="Proteomes" id="UP000619788"/>
    </source>
</evidence>
<evidence type="ECO:0000256" key="1">
    <source>
        <dbReference type="SAM" id="Phobius"/>
    </source>
</evidence>
<dbReference type="Pfam" id="PF11271">
    <property type="entry name" value="PorA"/>
    <property type="match status" value="1"/>
</dbReference>
<name>A0A8J3S9E0_9ACTN</name>
<dbReference type="AlphaFoldDB" id="A0A8J3S9E0"/>
<sequence length="312" mass="33716">MRRVVGVVLLAIGAFLIVLAPLMRFQIGGSLIAAPADQYGVSELEASGAQYFSIKDLKVLTGDLGITVTTRGDVSQAQGDTVVWDEFTAVNDVTNNNPGISITERRSAFDKYSGEGVTCCAVNIDKKPIKIEGQVYKWPFDVEKKTYKVFNATAAQAFDAKFVGEDQVNGVPVYKFEQTVPPTKTETRSVPASVMGVTDATGDVQVDRVYEGKNTYWIEPTTGSPVKQEQQRNEVLRTQDGAHSITAFSATARMTPETINGLVSNATSAKNQITMIKVTLPLVLLLIGLALLIVGFFVLRRADGGRSVNSKA</sequence>
<accession>A0A8J3S9E0</accession>
<keyword evidence="1" id="KW-0472">Membrane</keyword>
<reference evidence="2 3" key="1">
    <citation type="submission" date="2021-01" db="EMBL/GenBank/DDBJ databases">
        <title>Whole genome shotgun sequence of Planobispora siamensis NBRC 107568.</title>
        <authorList>
            <person name="Komaki H."/>
            <person name="Tamura T."/>
        </authorList>
    </citation>
    <scope>NUCLEOTIDE SEQUENCE [LARGE SCALE GENOMIC DNA]</scope>
    <source>
        <strain evidence="2 3">NBRC 107568</strain>
    </source>
</reference>
<dbReference type="RefSeq" id="WP_204062220.1">
    <property type="nucleotide sequence ID" value="NZ_BOOJ01000007.1"/>
</dbReference>
<comment type="caution">
    <text evidence="2">The sequence shown here is derived from an EMBL/GenBank/DDBJ whole genome shotgun (WGS) entry which is preliminary data.</text>
</comment>
<organism evidence="2 3">
    <name type="scientific">Planobispora siamensis</name>
    <dbReference type="NCBI Taxonomy" id="936338"/>
    <lineage>
        <taxon>Bacteria</taxon>
        <taxon>Bacillati</taxon>
        <taxon>Actinomycetota</taxon>
        <taxon>Actinomycetes</taxon>
        <taxon>Streptosporangiales</taxon>
        <taxon>Streptosporangiaceae</taxon>
        <taxon>Planobispora</taxon>
    </lineage>
</organism>
<keyword evidence="3" id="KW-1185">Reference proteome</keyword>
<proteinExistence type="predicted"/>
<evidence type="ECO:0008006" key="4">
    <source>
        <dbReference type="Google" id="ProtNLM"/>
    </source>
</evidence>
<dbReference type="EMBL" id="BOOJ01000007">
    <property type="protein sequence ID" value="GIH89828.1"/>
    <property type="molecule type" value="Genomic_DNA"/>
</dbReference>
<gene>
    <name evidence="2" type="ORF">Psi01_04580</name>
</gene>
<feature type="transmembrane region" description="Helical" evidence="1">
    <location>
        <begin position="278"/>
        <end position="299"/>
    </location>
</feature>